<sequence length="61" mass="6773">MSKFQELKQELEECMCTHCQGTGTINDAEPGDMRFEEWECAACNGSGINPEFGISLDIDRG</sequence>
<dbReference type="Proteomes" id="UP000308526">
    <property type="component" value="Segment"/>
</dbReference>
<organism evidence="1 2">
    <name type="scientific">Escherichia phage vB_Eco_mar003J3</name>
    <dbReference type="NCBI Taxonomy" id="2419761"/>
    <lineage>
        <taxon>Viruses</taxon>
        <taxon>Duplodnaviria</taxon>
        <taxon>Heunggongvirae</taxon>
        <taxon>Uroviricota</taxon>
        <taxon>Caudoviricetes</taxon>
        <taxon>Demerecviridae</taxon>
        <taxon>Markadamsvirinae</taxon>
        <taxon>Epseptimavirus</taxon>
        <taxon>Epseptimavirus mar003J3</taxon>
    </lineage>
</organism>
<gene>
    <name evidence="1" type="ORF">MAR003J3_00009</name>
</gene>
<evidence type="ECO:0000313" key="1">
    <source>
        <dbReference type="EMBL" id="VCU43734.1"/>
    </source>
</evidence>
<dbReference type="EMBL" id="LR027389">
    <property type="protein sequence ID" value="VCU43734.1"/>
    <property type="molecule type" value="Genomic_DNA"/>
</dbReference>
<reference evidence="1 2" key="1">
    <citation type="submission" date="2018-10" db="EMBL/GenBank/DDBJ databases">
        <authorList>
            <person name="Redgwell R T."/>
            <person name="Michniewski S."/>
            <person name="Millard A."/>
        </authorList>
    </citation>
    <scope>NUCLEOTIDE SEQUENCE [LARGE SCALE GENOMIC DNA]</scope>
    <source>
        <strain evidence="2">vB_Eco_mar003J3</strain>
    </source>
</reference>
<protein>
    <recommendedName>
        <fullName evidence="3">Antitermination protein Q</fullName>
    </recommendedName>
</protein>
<proteinExistence type="predicted"/>
<evidence type="ECO:0000313" key="2">
    <source>
        <dbReference type="Proteomes" id="UP000308526"/>
    </source>
</evidence>
<name>A0A3P4A7G5_9CAUD</name>
<accession>A0A3P4A7G5</accession>
<evidence type="ECO:0008006" key="3">
    <source>
        <dbReference type="Google" id="ProtNLM"/>
    </source>
</evidence>
<keyword evidence="2" id="KW-1185">Reference proteome</keyword>